<dbReference type="HOGENOM" id="CLU_2380977_0_0_5"/>
<name>Q11M88_CHESB</name>
<accession>Q11M88</accession>
<sequence>MIFHTAHHFCRSEYAKMVVVSMDGFATRIENAFSARTLKQIRHNGFRELLMKPLVVSEFLQNLPFVWLAILASIQGYSRTYKVAENDGVVSMLA</sequence>
<protein>
    <submittedName>
        <fullName evidence="1">Uncharacterized protein</fullName>
    </submittedName>
</protein>
<reference evidence="1" key="1">
    <citation type="submission" date="2006-06" db="EMBL/GenBank/DDBJ databases">
        <title>Complete sequence of chromosome of Chelativorans sp. BNC1.</title>
        <authorList>
            <consortium name="US DOE Joint Genome Institute"/>
            <person name="Copeland A."/>
            <person name="Lucas S."/>
            <person name="Lapidus A."/>
            <person name="Barry K."/>
            <person name="Detter J.C."/>
            <person name="Glavina del Rio T."/>
            <person name="Hammon N."/>
            <person name="Israni S."/>
            <person name="Dalin E."/>
            <person name="Tice H."/>
            <person name="Pitluck S."/>
            <person name="Chertkov O."/>
            <person name="Brettin T."/>
            <person name="Bruce D."/>
            <person name="Han C."/>
            <person name="Tapia R."/>
            <person name="Gilna P."/>
            <person name="Schmutz J."/>
            <person name="Larimer F."/>
            <person name="Land M."/>
            <person name="Hauser L."/>
            <person name="Kyrpides N."/>
            <person name="Mikhailova N."/>
            <person name="Richardson P."/>
        </authorList>
    </citation>
    <scope>NUCLEOTIDE SEQUENCE</scope>
    <source>
        <strain evidence="1">BNC1</strain>
    </source>
</reference>
<dbReference type="EMBL" id="CP000390">
    <property type="protein sequence ID" value="ABG61487.1"/>
    <property type="molecule type" value="Genomic_DNA"/>
</dbReference>
<dbReference type="AlphaFoldDB" id="Q11M88"/>
<proteinExistence type="predicted"/>
<evidence type="ECO:0000313" key="1">
    <source>
        <dbReference type="EMBL" id="ABG61487.1"/>
    </source>
</evidence>
<organism evidence="1">
    <name type="scientific">Chelativorans sp. (strain BNC1)</name>
    <dbReference type="NCBI Taxonomy" id="266779"/>
    <lineage>
        <taxon>Bacteria</taxon>
        <taxon>Pseudomonadati</taxon>
        <taxon>Pseudomonadota</taxon>
        <taxon>Alphaproteobacteria</taxon>
        <taxon>Hyphomicrobiales</taxon>
        <taxon>Phyllobacteriaceae</taxon>
        <taxon>Chelativorans</taxon>
    </lineage>
</organism>
<dbReference type="KEGG" id="mes:Meso_0082"/>
<gene>
    <name evidence="1" type="ordered locus">Meso_0082</name>
</gene>